<organism evidence="1 2">
    <name type="scientific">Candidatus Yanofskybacteria bacterium RIFCSPHIGHO2_01_FULL_41_21</name>
    <dbReference type="NCBI Taxonomy" id="1802660"/>
    <lineage>
        <taxon>Bacteria</taxon>
        <taxon>Candidatus Yanofskyibacteriota</taxon>
    </lineage>
</organism>
<comment type="caution">
    <text evidence="1">The sequence shown here is derived from an EMBL/GenBank/DDBJ whole genome shotgun (WGS) entry which is preliminary data.</text>
</comment>
<reference evidence="1 2" key="1">
    <citation type="journal article" date="2016" name="Nat. Commun.">
        <title>Thousands of microbial genomes shed light on interconnected biogeochemical processes in an aquifer system.</title>
        <authorList>
            <person name="Anantharaman K."/>
            <person name="Brown C.T."/>
            <person name="Hug L.A."/>
            <person name="Sharon I."/>
            <person name="Castelle C.J."/>
            <person name="Probst A.J."/>
            <person name="Thomas B.C."/>
            <person name="Singh A."/>
            <person name="Wilkins M.J."/>
            <person name="Karaoz U."/>
            <person name="Brodie E.L."/>
            <person name="Williams K.H."/>
            <person name="Hubbard S.S."/>
            <person name="Banfield J.F."/>
        </authorList>
    </citation>
    <scope>NUCLEOTIDE SEQUENCE [LARGE SCALE GENOMIC DNA]</scope>
</reference>
<sequence>MRELPNPIESLIYEGNDIDQESVEKLLAGHKWNLIYEYMKRKPSQRVEQVLLVINFDFVKPENHDLYVITRDSIKQLIAKEQPGVIDATIRESIELLLKGTIRDVQSH</sequence>
<gene>
    <name evidence="1" type="ORF">A2735_01515</name>
</gene>
<dbReference type="AlphaFoldDB" id="A0A1F8EBQ6"/>
<dbReference type="STRING" id="1802660.A2735_01515"/>
<proteinExistence type="predicted"/>
<dbReference type="EMBL" id="MGJA01000011">
    <property type="protein sequence ID" value="OGM97558.1"/>
    <property type="molecule type" value="Genomic_DNA"/>
</dbReference>
<protein>
    <submittedName>
        <fullName evidence="1">Uncharacterized protein</fullName>
    </submittedName>
</protein>
<dbReference type="Proteomes" id="UP000178520">
    <property type="component" value="Unassembled WGS sequence"/>
</dbReference>
<evidence type="ECO:0000313" key="2">
    <source>
        <dbReference type="Proteomes" id="UP000178520"/>
    </source>
</evidence>
<evidence type="ECO:0000313" key="1">
    <source>
        <dbReference type="EMBL" id="OGM97558.1"/>
    </source>
</evidence>
<name>A0A1F8EBQ6_9BACT</name>
<accession>A0A1F8EBQ6</accession>